<dbReference type="Proteomes" id="UP000182306">
    <property type="component" value="Plasmid C"/>
</dbReference>
<dbReference type="EMBL" id="CP013110">
    <property type="protein sequence ID" value="APG95330.1"/>
    <property type="molecule type" value="Genomic_DNA"/>
</dbReference>
<evidence type="ECO:0000313" key="1">
    <source>
        <dbReference type="EMBL" id="APG95330.1"/>
    </source>
</evidence>
<keyword evidence="1" id="KW-0614">Plasmid</keyword>
<reference evidence="1 2" key="1">
    <citation type="submission" date="2015-10" db="EMBL/GenBank/DDBJ databases">
        <title>Genomic differences between typical nodule nitrogen-fixing rhizobial strains and those coming from bean seeds.</title>
        <authorList>
            <person name="Peralta H."/>
            <person name="Aguilar-Vera A."/>
            <person name="Diaz R."/>
            <person name="Mora Y."/>
            <person name="Martinez-Batallar G."/>
            <person name="Salazar E."/>
            <person name="Vargas-Lagunas C."/>
            <person name="Encarnacion S."/>
            <person name="Girard L."/>
            <person name="Mora J."/>
        </authorList>
    </citation>
    <scope>NUCLEOTIDE SEQUENCE [LARGE SCALE GENOMIC DNA]</scope>
    <source>
        <strain evidence="1 2">CFNEI 73</strain>
        <plasmid evidence="1 2">C</plasmid>
    </source>
</reference>
<gene>
    <name evidence="1" type="ORF">SAMCFNEI73_pC1626</name>
</gene>
<proteinExistence type="predicted"/>
<evidence type="ECO:0000313" key="2">
    <source>
        <dbReference type="Proteomes" id="UP000182306"/>
    </source>
</evidence>
<keyword evidence="2" id="KW-1185">Reference proteome</keyword>
<organism evidence="1 2">
    <name type="scientific">Sinorhizobium americanum</name>
    <dbReference type="NCBI Taxonomy" id="194963"/>
    <lineage>
        <taxon>Bacteria</taxon>
        <taxon>Pseudomonadati</taxon>
        <taxon>Pseudomonadota</taxon>
        <taxon>Alphaproteobacteria</taxon>
        <taxon>Hyphomicrobiales</taxon>
        <taxon>Rhizobiaceae</taxon>
        <taxon>Sinorhizobium/Ensifer group</taxon>
        <taxon>Sinorhizobium</taxon>
    </lineage>
</organism>
<dbReference type="KEGG" id="same:SAMCFNEI73_pC1626"/>
<sequence length="38" mass="4361">MWLAAYRDKGTGVEDFDGDRVAWGFLFSQFACRSDLTK</sequence>
<geneLocation type="plasmid" evidence="1 2">
    <name>C</name>
</geneLocation>
<dbReference type="AlphaFoldDB" id="A0A1L3LZ09"/>
<accession>A0A1L3LZ09</accession>
<protein>
    <submittedName>
        <fullName evidence="1">Uncharacterized protein</fullName>
    </submittedName>
</protein>
<name>A0A1L3LZ09_9HYPH</name>